<dbReference type="InterPro" id="IPR000182">
    <property type="entry name" value="GNAT_dom"/>
</dbReference>
<dbReference type="PROSITE" id="PS51186">
    <property type="entry name" value="GNAT"/>
    <property type="match status" value="1"/>
</dbReference>
<proteinExistence type="predicted"/>
<dbReference type="STRING" id="1798373.A2154_02465"/>
<gene>
    <name evidence="2" type="ORF">A2154_02465</name>
</gene>
<name>A0A1F5ZCS7_9BACT</name>
<dbReference type="PANTHER" id="PTHR43415">
    <property type="entry name" value="SPERMIDINE N(1)-ACETYLTRANSFERASE"/>
    <property type="match status" value="1"/>
</dbReference>
<dbReference type="EMBL" id="MFJC01000008">
    <property type="protein sequence ID" value="OGG09932.1"/>
    <property type="molecule type" value="Genomic_DNA"/>
</dbReference>
<dbReference type="InterPro" id="IPR016181">
    <property type="entry name" value="Acyl_CoA_acyltransferase"/>
</dbReference>
<dbReference type="Pfam" id="PF00583">
    <property type="entry name" value="Acetyltransf_1"/>
    <property type="match status" value="1"/>
</dbReference>
<feature type="domain" description="N-acetyltransferase" evidence="1">
    <location>
        <begin position="20"/>
        <end position="185"/>
    </location>
</feature>
<dbReference type="AlphaFoldDB" id="A0A1F5ZCS7"/>
<accession>A0A1F5ZCS7</accession>
<sequence length="185" mass="20905">MKLKPGQIIKQSRSRDGREIVYRLPKTADLETMRRFANELSTEDTFVQLSGERITKKAESQYLTEALAAIENGEKIQIIALFKQELIANASVTKGKKRKAHAGELAISVAAPFRGQGIGEELLQLLTDLSRKNGLRLLTLTCFENNQRAINLYEKVGFTKAGFIPGMYQRQGRYWGEIIMYLPLI</sequence>
<evidence type="ECO:0000259" key="1">
    <source>
        <dbReference type="PROSITE" id="PS51186"/>
    </source>
</evidence>
<comment type="caution">
    <text evidence="2">The sequence shown here is derived from an EMBL/GenBank/DDBJ whole genome shotgun (WGS) entry which is preliminary data.</text>
</comment>
<organism evidence="2 3">
    <name type="scientific">Candidatus Gottesmanbacteria bacterium RBG_16_43_7</name>
    <dbReference type="NCBI Taxonomy" id="1798373"/>
    <lineage>
        <taxon>Bacteria</taxon>
        <taxon>Candidatus Gottesmaniibacteriota</taxon>
    </lineage>
</organism>
<dbReference type="Gene3D" id="3.40.630.30">
    <property type="match status" value="1"/>
</dbReference>
<dbReference type="CDD" id="cd04301">
    <property type="entry name" value="NAT_SF"/>
    <property type="match status" value="1"/>
</dbReference>
<protein>
    <recommendedName>
        <fullName evidence="1">N-acetyltransferase domain-containing protein</fullName>
    </recommendedName>
</protein>
<dbReference type="SUPFAM" id="SSF55729">
    <property type="entry name" value="Acyl-CoA N-acyltransferases (Nat)"/>
    <property type="match status" value="1"/>
</dbReference>
<dbReference type="PANTHER" id="PTHR43415:SF3">
    <property type="entry name" value="GNAT-FAMILY ACETYLTRANSFERASE"/>
    <property type="match status" value="1"/>
</dbReference>
<evidence type="ECO:0000313" key="2">
    <source>
        <dbReference type="EMBL" id="OGG09932.1"/>
    </source>
</evidence>
<dbReference type="Proteomes" id="UP000176854">
    <property type="component" value="Unassembled WGS sequence"/>
</dbReference>
<reference evidence="2 3" key="1">
    <citation type="journal article" date="2016" name="Nat. Commun.">
        <title>Thousands of microbial genomes shed light on interconnected biogeochemical processes in an aquifer system.</title>
        <authorList>
            <person name="Anantharaman K."/>
            <person name="Brown C.T."/>
            <person name="Hug L.A."/>
            <person name="Sharon I."/>
            <person name="Castelle C.J."/>
            <person name="Probst A.J."/>
            <person name="Thomas B.C."/>
            <person name="Singh A."/>
            <person name="Wilkins M.J."/>
            <person name="Karaoz U."/>
            <person name="Brodie E.L."/>
            <person name="Williams K.H."/>
            <person name="Hubbard S.S."/>
            <person name="Banfield J.F."/>
        </authorList>
    </citation>
    <scope>NUCLEOTIDE SEQUENCE [LARGE SCALE GENOMIC DNA]</scope>
</reference>
<dbReference type="GO" id="GO:0016747">
    <property type="term" value="F:acyltransferase activity, transferring groups other than amino-acyl groups"/>
    <property type="evidence" value="ECO:0007669"/>
    <property type="project" value="InterPro"/>
</dbReference>
<evidence type="ECO:0000313" key="3">
    <source>
        <dbReference type="Proteomes" id="UP000176854"/>
    </source>
</evidence>